<evidence type="ECO:0000256" key="2">
    <source>
        <dbReference type="ARBA" id="ARBA00006706"/>
    </source>
</evidence>
<dbReference type="InterPro" id="IPR033749">
    <property type="entry name" value="Polyprenyl_synt_CS"/>
</dbReference>
<sequence length="362" mass="39564">MSLPAISDEPSRASTRGFDFRARLHDELAAFFDRSEADFTDPPELHHVFGLLRDFVLSSGKRLRPLFCYWGWRGAGGEDCDDIIRPSAALELFQAFALIHDDIMDGSELRRGRPAMHRALANLHDGHTWRGDSDRFGVSVAILCGDLCLCYSDELMLDCGIPAARLLAAQRLINQMRSEVMIGQNLELLDQARGGSLAGALRIIRLKAAKYTVERPLQIGAALAGGGPELLAAYSRFAIPLGEAFQLRDDVLGVFGDAAETGKPTVDDLREGKPTALIALARKRAGTEQARLMDQLHGSDLDDKGAATLRWIIHSTGALKTVETMIQQRYATALAEVERMPVDSRVRTALLELAAAATVRSS</sequence>
<protein>
    <submittedName>
        <fullName evidence="7">Geranylgeranyl pyrophosphate synthase</fullName>
    </submittedName>
</protein>
<dbReference type="SFLD" id="SFLDS00005">
    <property type="entry name" value="Isoprenoid_Synthase_Type_I"/>
    <property type="match status" value="1"/>
</dbReference>
<comment type="caution">
    <text evidence="7">The sequence shown here is derived from an EMBL/GenBank/DDBJ whole genome shotgun (WGS) entry which is preliminary data.</text>
</comment>
<dbReference type="Pfam" id="PF00348">
    <property type="entry name" value="polyprenyl_synt"/>
    <property type="match status" value="1"/>
</dbReference>
<dbReference type="RefSeq" id="WP_285488722.1">
    <property type="nucleotide sequence ID" value="NZ_BSTI01000014.1"/>
</dbReference>
<dbReference type="InterPro" id="IPR008949">
    <property type="entry name" value="Isoprenoid_synthase_dom_sf"/>
</dbReference>
<dbReference type="SUPFAM" id="SSF48576">
    <property type="entry name" value="Terpenoid synthases"/>
    <property type="match status" value="1"/>
</dbReference>
<dbReference type="CDD" id="cd00685">
    <property type="entry name" value="Trans_IPPS_HT"/>
    <property type="match status" value="1"/>
</dbReference>
<keyword evidence="4" id="KW-0479">Metal-binding</keyword>
<evidence type="ECO:0000256" key="1">
    <source>
        <dbReference type="ARBA" id="ARBA00001946"/>
    </source>
</evidence>
<name>A0A9W6R5D5_9PSEU</name>
<accession>A0A9W6R5D5</accession>
<dbReference type="GO" id="GO:0008299">
    <property type="term" value="P:isoprenoid biosynthetic process"/>
    <property type="evidence" value="ECO:0007669"/>
    <property type="project" value="InterPro"/>
</dbReference>
<dbReference type="GO" id="GO:0046872">
    <property type="term" value="F:metal ion binding"/>
    <property type="evidence" value="ECO:0007669"/>
    <property type="project" value="UniProtKB-KW"/>
</dbReference>
<comment type="cofactor">
    <cofactor evidence="1">
        <name>Mg(2+)</name>
        <dbReference type="ChEBI" id="CHEBI:18420"/>
    </cofactor>
</comment>
<evidence type="ECO:0000256" key="5">
    <source>
        <dbReference type="ARBA" id="ARBA00022842"/>
    </source>
</evidence>
<dbReference type="GO" id="GO:0004659">
    <property type="term" value="F:prenyltransferase activity"/>
    <property type="evidence" value="ECO:0007669"/>
    <property type="project" value="InterPro"/>
</dbReference>
<evidence type="ECO:0000313" key="8">
    <source>
        <dbReference type="Proteomes" id="UP001165136"/>
    </source>
</evidence>
<organism evidence="7 8">
    <name type="scientific">Amycolatopsis taiwanensis</name>
    <dbReference type="NCBI Taxonomy" id="342230"/>
    <lineage>
        <taxon>Bacteria</taxon>
        <taxon>Bacillati</taxon>
        <taxon>Actinomycetota</taxon>
        <taxon>Actinomycetes</taxon>
        <taxon>Pseudonocardiales</taxon>
        <taxon>Pseudonocardiaceae</taxon>
        <taxon>Amycolatopsis</taxon>
    </lineage>
</organism>
<evidence type="ECO:0000256" key="6">
    <source>
        <dbReference type="RuleBase" id="RU004466"/>
    </source>
</evidence>
<dbReference type="PROSITE" id="PS00723">
    <property type="entry name" value="POLYPRENYL_SYNTHASE_1"/>
    <property type="match status" value="1"/>
</dbReference>
<evidence type="ECO:0000313" key="7">
    <source>
        <dbReference type="EMBL" id="GLY68968.1"/>
    </source>
</evidence>
<evidence type="ECO:0000256" key="4">
    <source>
        <dbReference type="ARBA" id="ARBA00022723"/>
    </source>
</evidence>
<dbReference type="PANTHER" id="PTHR12001">
    <property type="entry name" value="GERANYLGERANYL PYROPHOSPHATE SYNTHASE"/>
    <property type="match status" value="1"/>
</dbReference>
<dbReference type="AlphaFoldDB" id="A0A9W6R5D5"/>
<keyword evidence="3 6" id="KW-0808">Transferase</keyword>
<gene>
    <name evidence="7" type="ORF">Atai01_55870</name>
</gene>
<dbReference type="Gene3D" id="1.10.600.10">
    <property type="entry name" value="Farnesyl Diphosphate Synthase"/>
    <property type="match status" value="1"/>
</dbReference>
<dbReference type="EMBL" id="BSTI01000014">
    <property type="protein sequence ID" value="GLY68968.1"/>
    <property type="molecule type" value="Genomic_DNA"/>
</dbReference>
<comment type="similarity">
    <text evidence="2 6">Belongs to the FPP/GGPP synthase family.</text>
</comment>
<keyword evidence="8" id="KW-1185">Reference proteome</keyword>
<dbReference type="Proteomes" id="UP001165136">
    <property type="component" value="Unassembled WGS sequence"/>
</dbReference>
<evidence type="ECO:0000256" key="3">
    <source>
        <dbReference type="ARBA" id="ARBA00022679"/>
    </source>
</evidence>
<reference evidence="7" key="1">
    <citation type="submission" date="2023-03" db="EMBL/GenBank/DDBJ databases">
        <title>Amycolatopsis taiwanensis NBRC 103393.</title>
        <authorList>
            <person name="Ichikawa N."/>
            <person name="Sato H."/>
            <person name="Tonouchi N."/>
        </authorList>
    </citation>
    <scope>NUCLEOTIDE SEQUENCE</scope>
    <source>
        <strain evidence="7">NBRC 103393</strain>
    </source>
</reference>
<dbReference type="PROSITE" id="PS00444">
    <property type="entry name" value="POLYPRENYL_SYNTHASE_2"/>
    <property type="match status" value="1"/>
</dbReference>
<dbReference type="InterPro" id="IPR000092">
    <property type="entry name" value="Polyprenyl_synt"/>
</dbReference>
<dbReference type="PANTHER" id="PTHR12001:SF85">
    <property type="entry name" value="SHORT CHAIN ISOPRENYL DIPHOSPHATE SYNTHASE"/>
    <property type="match status" value="1"/>
</dbReference>
<keyword evidence="5" id="KW-0460">Magnesium</keyword>
<proteinExistence type="inferred from homology"/>